<keyword evidence="3 5" id="KW-0518">Myosin</keyword>
<dbReference type="Proteomes" id="UP000314294">
    <property type="component" value="Unassembled WGS sequence"/>
</dbReference>
<gene>
    <name evidence="7" type="primary">Myo15a_2</name>
    <name evidence="7" type="ORF">EYF80_046048</name>
</gene>
<dbReference type="SMART" id="SM00242">
    <property type="entry name" value="MYSc"/>
    <property type="match status" value="1"/>
</dbReference>
<protein>
    <submittedName>
        <fullName evidence="7">Unconventional myosin-XV</fullName>
    </submittedName>
</protein>
<dbReference type="GO" id="GO:0003774">
    <property type="term" value="F:cytoskeletal motor activity"/>
    <property type="evidence" value="ECO:0007669"/>
    <property type="project" value="InterPro"/>
</dbReference>
<dbReference type="PROSITE" id="PS51456">
    <property type="entry name" value="MYOSIN_MOTOR"/>
    <property type="match status" value="2"/>
</dbReference>
<keyword evidence="2" id="KW-0067">ATP-binding</keyword>
<evidence type="ECO:0000313" key="7">
    <source>
        <dbReference type="EMBL" id="TNN43777.1"/>
    </source>
</evidence>
<feature type="domain" description="Myosin motor" evidence="6">
    <location>
        <begin position="293"/>
        <end position="504"/>
    </location>
</feature>
<keyword evidence="5" id="KW-0009">Actin-binding</keyword>
<dbReference type="AlphaFoldDB" id="A0A4Z2FR98"/>
<dbReference type="GO" id="GO:0003779">
    <property type="term" value="F:actin binding"/>
    <property type="evidence" value="ECO:0007669"/>
    <property type="project" value="UniProtKB-KW"/>
</dbReference>
<dbReference type="Pfam" id="PF00063">
    <property type="entry name" value="Myosin_head"/>
    <property type="match status" value="3"/>
</dbReference>
<feature type="domain" description="Myosin motor" evidence="6">
    <location>
        <begin position="1"/>
        <end position="292"/>
    </location>
</feature>
<evidence type="ECO:0000259" key="6">
    <source>
        <dbReference type="PROSITE" id="PS51456"/>
    </source>
</evidence>
<comment type="caution">
    <text evidence="7">The sequence shown here is derived from an EMBL/GenBank/DDBJ whole genome shotgun (WGS) entry which is preliminary data.</text>
</comment>
<keyword evidence="8" id="KW-1185">Reference proteome</keyword>
<evidence type="ECO:0000256" key="5">
    <source>
        <dbReference type="PROSITE-ProRule" id="PRU00782"/>
    </source>
</evidence>
<keyword evidence="4" id="KW-0505">Motor protein</keyword>
<evidence type="ECO:0000256" key="4">
    <source>
        <dbReference type="ARBA" id="ARBA00023175"/>
    </source>
</evidence>
<proteinExistence type="inferred from homology"/>
<name>A0A4Z2FR98_9TELE</name>
<dbReference type="InterPro" id="IPR001609">
    <property type="entry name" value="Myosin_head_motor_dom-like"/>
</dbReference>
<sequence length="563" mass="64300">MLEVVSVLVGGCRHLCSPMPCRTQAYVRPPINYLMAHWSPELNLLNLPQNTNLRGASYRLPSYAVVSPQVQGSGPEQHWAQGPGFDNLGLQQDGDVWGAERVLPHGTVQNLNKWSMYRDGELLEPHSLMGQRQVGHEQGQWNLSREGEPQGPWYDKTYIGSILVSVNPYKMYNIYGTDMLLLYKGRALGENPPHLFAIANAAYSKMMDAKHNQSDGQEVASVVSAQEIRVVAELLQISPEGLQRAITYKVTETMRDKISTPLSVESAVDARDAVAKILYSLLFHWLTERINAQKPKMPIPEFTIRHFAGRVTYQVYKFLDKNYDQVRRDVLELFIQSKNKMVSNLFLAHAEVTGQQKGGPMRKSSTVTRRYQAPTVSNKFQQSLLELVEKMERCNPFFVRCIKPNNMKPGVFEDELVSSQLRHTGALETVRIRREGYPVRMPFYAFLFRYKSLVGLHEPPPANGEHCVTMLSKLCLLRPGVFHVGVTKLFLKEDVYQLLECKRERCRQLAALTLQRYTRMYFVRKRFKEFRRKIIGLQAQCRGVLTRSAASFFTLNGSNTCVF</sequence>
<evidence type="ECO:0000256" key="2">
    <source>
        <dbReference type="ARBA" id="ARBA00022840"/>
    </source>
</evidence>
<comment type="caution">
    <text evidence="5">Lacks conserved residue(s) required for the propagation of feature annotation.</text>
</comment>
<dbReference type="PROSITE" id="PS50096">
    <property type="entry name" value="IQ"/>
    <property type="match status" value="1"/>
</dbReference>
<dbReference type="PANTHER" id="PTHR22692">
    <property type="entry name" value="MYOSIN VII, XV"/>
    <property type="match status" value="1"/>
</dbReference>
<dbReference type="Pfam" id="PF00612">
    <property type="entry name" value="IQ"/>
    <property type="match status" value="2"/>
</dbReference>
<reference evidence="7 8" key="1">
    <citation type="submission" date="2019-03" db="EMBL/GenBank/DDBJ databases">
        <title>First draft genome of Liparis tanakae, snailfish: a comprehensive survey of snailfish specific genes.</title>
        <authorList>
            <person name="Kim W."/>
            <person name="Song I."/>
            <person name="Jeong J.-H."/>
            <person name="Kim D."/>
            <person name="Kim S."/>
            <person name="Ryu S."/>
            <person name="Song J.Y."/>
            <person name="Lee S.K."/>
        </authorList>
    </citation>
    <scope>NUCLEOTIDE SEQUENCE [LARGE SCALE GENOMIC DNA]</scope>
    <source>
        <tissue evidence="7">Muscle</tissue>
    </source>
</reference>
<dbReference type="Gene3D" id="6.20.240.20">
    <property type="match status" value="1"/>
</dbReference>
<evidence type="ECO:0000256" key="3">
    <source>
        <dbReference type="ARBA" id="ARBA00023123"/>
    </source>
</evidence>
<dbReference type="GO" id="GO:0016459">
    <property type="term" value="C:myosin complex"/>
    <property type="evidence" value="ECO:0007669"/>
    <property type="project" value="UniProtKB-KW"/>
</dbReference>
<evidence type="ECO:0000313" key="8">
    <source>
        <dbReference type="Proteomes" id="UP000314294"/>
    </source>
</evidence>
<dbReference type="InterPro" id="IPR051567">
    <property type="entry name" value="Unconventional_Myosin_ATPase"/>
</dbReference>
<accession>A0A4Z2FR98</accession>
<dbReference type="InterPro" id="IPR000048">
    <property type="entry name" value="IQ_motif_EF-hand-BS"/>
</dbReference>
<dbReference type="GO" id="GO:0005524">
    <property type="term" value="F:ATP binding"/>
    <property type="evidence" value="ECO:0007669"/>
    <property type="project" value="UniProtKB-KW"/>
</dbReference>
<dbReference type="SMART" id="SM00015">
    <property type="entry name" value="IQ"/>
    <property type="match status" value="2"/>
</dbReference>
<dbReference type="OrthoDB" id="8182952at2759"/>
<dbReference type="InterPro" id="IPR036961">
    <property type="entry name" value="Kinesin_motor_dom_sf"/>
</dbReference>
<dbReference type="Gene3D" id="1.20.5.190">
    <property type="match status" value="1"/>
</dbReference>
<dbReference type="Gene3D" id="3.40.850.10">
    <property type="entry name" value="Kinesin motor domain"/>
    <property type="match status" value="2"/>
</dbReference>
<dbReference type="EMBL" id="SRLO01000946">
    <property type="protein sequence ID" value="TNN43777.1"/>
    <property type="molecule type" value="Genomic_DNA"/>
</dbReference>
<dbReference type="PANTHER" id="PTHR22692:SF21">
    <property type="entry name" value="MYOSIN XVA"/>
    <property type="match status" value="1"/>
</dbReference>
<evidence type="ECO:0000256" key="1">
    <source>
        <dbReference type="ARBA" id="ARBA00022741"/>
    </source>
</evidence>
<keyword evidence="1" id="KW-0547">Nucleotide-binding</keyword>
<dbReference type="InterPro" id="IPR027417">
    <property type="entry name" value="P-loop_NTPase"/>
</dbReference>
<comment type="similarity">
    <text evidence="5">Belongs to the TRAFAC class myosin-kinesin ATPase superfamily. Myosin family.</text>
</comment>
<dbReference type="Gene3D" id="1.20.58.530">
    <property type="match status" value="1"/>
</dbReference>
<dbReference type="SUPFAM" id="SSF52540">
    <property type="entry name" value="P-loop containing nucleoside triphosphate hydrolases"/>
    <property type="match status" value="1"/>
</dbReference>
<organism evidence="7 8">
    <name type="scientific">Liparis tanakae</name>
    <name type="common">Tanaka's snailfish</name>
    <dbReference type="NCBI Taxonomy" id="230148"/>
    <lineage>
        <taxon>Eukaryota</taxon>
        <taxon>Metazoa</taxon>
        <taxon>Chordata</taxon>
        <taxon>Craniata</taxon>
        <taxon>Vertebrata</taxon>
        <taxon>Euteleostomi</taxon>
        <taxon>Actinopterygii</taxon>
        <taxon>Neopterygii</taxon>
        <taxon>Teleostei</taxon>
        <taxon>Neoteleostei</taxon>
        <taxon>Acanthomorphata</taxon>
        <taxon>Eupercaria</taxon>
        <taxon>Perciformes</taxon>
        <taxon>Cottioidei</taxon>
        <taxon>Cottales</taxon>
        <taxon>Liparidae</taxon>
        <taxon>Liparis</taxon>
    </lineage>
</organism>